<dbReference type="PANTHER" id="PTHR11451:SF44">
    <property type="entry name" value="THREONINE--TRNA LIGASE, CHLOROPLASTIC_MITOCHONDRIAL 2"/>
    <property type="match status" value="1"/>
</dbReference>
<keyword evidence="4 12" id="KW-0479">Metal-binding</keyword>
<dbReference type="FunFam" id="3.30.980.10:FF:000005">
    <property type="entry name" value="Threonyl-tRNA synthetase, mitochondrial"/>
    <property type="match status" value="1"/>
</dbReference>
<evidence type="ECO:0000313" key="14">
    <source>
        <dbReference type="EMBL" id="OHA42743.1"/>
    </source>
</evidence>
<evidence type="ECO:0000256" key="2">
    <source>
        <dbReference type="ARBA" id="ARBA00022555"/>
    </source>
</evidence>
<dbReference type="GO" id="GO:0000049">
    <property type="term" value="F:tRNA binding"/>
    <property type="evidence" value="ECO:0007669"/>
    <property type="project" value="UniProtKB-KW"/>
</dbReference>
<dbReference type="Pfam" id="PF03129">
    <property type="entry name" value="HGTP_anticodon"/>
    <property type="match status" value="1"/>
</dbReference>
<comment type="subunit">
    <text evidence="12">Homodimer.</text>
</comment>
<keyword evidence="9 12" id="KW-0648">Protein biosynthesis</keyword>
<dbReference type="EC" id="6.1.1.3" evidence="12"/>
<dbReference type="SMART" id="SM00863">
    <property type="entry name" value="tRNA_SAD"/>
    <property type="match status" value="1"/>
</dbReference>
<feature type="domain" description="Aminoacyl-transfer RNA synthetases class-II family profile" evidence="13">
    <location>
        <begin position="210"/>
        <end position="480"/>
    </location>
</feature>
<dbReference type="EMBL" id="MHSK01000006">
    <property type="protein sequence ID" value="OHA42743.1"/>
    <property type="molecule type" value="Genomic_DNA"/>
</dbReference>
<feature type="binding site" evidence="12">
    <location>
        <position position="328"/>
    </location>
    <ligand>
        <name>Zn(2+)</name>
        <dbReference type="ChEBI" id="CHEBI:29105"/>
        <note>catalytic</note>
    </ligand>
</feature>
<keyword evidence="7 12" id="KW-0067">ATP-binding</keyword>
<evidence type="ECO:0000256" key="10">
    <source>
        <dbReference type="ARBA" id="ARBA00023146"/>
    </source>
</evidence>
<comment type="catalytic activity">
    <reaction evidence="11 12">
        <text>tRNA(Thr) + L-threonine + ATP = L-threonyl-tRNA(Thr) + AMP + diphosphate + H(+)</text>
        <dbReference type="Rhea" id="RHEA:24624"/>
        <dbReference type="Rhea" id="RHEA-COMP:9670"/>
        <dbReference type="Rhea" id="RHEA-COMP:9704"/>
        <dbReference type="ChEBI" id="CHEBI:15378"/>
        <dbReference type="ChEBI" id="CHEBI:30616"/>
        <dbReference type="ChEBI" id="CHEBI:33019"/>
        <dbReference type="ChEBI" id="CHEBI:57926"/>
        <dbReference type="ChEBI" id="CHEBI:78442"/>
        <dbReference type="ChEBI" id="CHEBI:78534"/>
        <dbReference type="ChEBI" id="CHEBI:456215"/>
        <dbReference type="EC" id="6.1.1.3"/>
    </reaction>
</comment>
<comment type="subcellular location">
    <subcellularLocation>
        <location evidence="12">Cytoplasm</location>
    </subcellularLocation>
</comment>
<evidence type="ECO:0000313" key="15">
    <source>
        <dbReference type="Proteomes" id="UP000177269"/>
    </source>
</evidence>
<dbReference type="CDD" id="cd00771">
    <property type="entry name" value="ThrRS_core"/>
    <property type="match status" value="1"/>
</dbReference>
<keyword evidence="2 12" id="KW-0820">tRNA-binding</keyword>
<dbReference type="NCBIfam" id="TIGR00418">
    <property type="entry name" value="thrS"/>
    <property type="match status" value="1"/>
</dbReference>
<dbReference type="InterPro" id="IPR036621">
    <property type="entry name" value="Anticodon-bd_dom_sf"/>
</dbReference>
<keyword evidence="3 12" id="KW-0436">Ligase</keyword>
<evidence type="ECO:0000256" key="8">
    <source>
        <dbReference type="ARBA" id="ARBA00022884"/>
    </source>
</evidence>
<dbReference type="GO" id="GO:0004829">
    <property type="term" value="F:threonine-tRNA ligase activity"/>
    <property type="evidence" value="ECO:0007669"/>
    <property type="project" value="UniProtKB-UniRule"/>
</dbReference>
<keyword evidence="12" id="KW-0963">Cytoplasm</keyword>
<dbReference type="Gene3D" id="3.30.54.20">
    <property type="match status" value="1"/>
</dbReference>
<sequence length="582" mass="66735">MSGNDDHISKIRHSLAHLLAAAVLELYPEAKPTIGPAIDNGFYYDFDCASAISDKDLARIEDKMKEIVKSWQLFEDKTVTPDEAQQIFKGNPYKLELIREISAKNEVITIYTSGNFTDLCRGGHVDNPSAHIPRNSWRLDKVAGAYWKGDEKNKMLLRIYGLAFSTKDELDEYSEQREEAKKRDHKKLGKELDLFTFSDLIGGGLPLWTPKGTLMRDLLDSYVWQLRQKHGYVKVDIPHITKKDLYEKSGHWDKFQEELFKIKTREKHEFVMKPMSCPHHTQIFARKPWSYRDLPQRYAETTKVYRDEQSGELAGLSRVRAITQDDAHVFCRSNDVKNEMSKIWDIIAKFYGAFGFELSVRISLHDPDNMDKYLGDEETWIKSENELRELVKEKKSDYTECAGEAAFYGPKIDFMGKDALGREHQVATIQLDMNLPERFDLFCINEKGDKERIVMIHAAIMGSIERFLSIIIEHFAGAFPLWLSPVQISILAVSDKHTEAAGRALEELNGAGIRAELTDPNISIGKRVREIKMQKIPYWIVIGDKEASNNSAALEHRESKLGTLSIEDVISKLRKEIVDKTL</sequence>
<dbReference type="Proteomes" id="UP000177269">
    <property type="component" value="Unassembled WGS sequence"/>
</dbReference>
<dbReference type="GO" id="GO:0005524">
    <property type="term" value="F:ATP binding"/>
    <property type="evidence" value="ECO:0007669"/>
    <property type="project" value="UniProtKB-UniRule"/>
</dbReference>
<evidence type="ECO:0000256" key="4">
    <source>
        <dbReference type="ARBA" id="ARBA00022723"/>
    </source>
</evidence>
<protein>
    <recommendedName>
        <fullName evidence="12">Threonine--tRNA ligase</fullName>
        <ecNumber evidence="12">6.1.1.3</ecNumber>
    </recommendedName>
    <alternativeName>
        <fullName evidence="12">Threonyl-tRNA synthetase</fullName>
        <shortName evidence="12">ThrRS</shortName>
    </alternativeName>
</protein>
<dbReference type="InterPro" id="IPR033728">
    <property type="entry name" value="ThrRS_core"/>
</dbReference>
<comment type="cofactor">
    <cofactor evidence="12">
        <name>Zn(2+)</name>
        <dbReference type="ChEBI" id="CHEBI:29105"/>
    </cofactor>
    <text evidence="12">Binds 1 zinc ion per subunit.</text>
</comment>
<dbReference type="GO" id="GO:0006435">
    <property type="term" value="P:threonyl-tRNA aminoacylation"/>
    <property type="evidence" value="ECO:0007669"/>
    <property type="project" value="UniProtKB-UniRule"/>
</dbReference>
<dbReference type="InterPro" id="IPR012947">
    <property type="entry name" value="tRNA_SAD"/>
</dbReference>
<evidence type="ECO:0000256" key="12">
    <source>
        <dbReference type="HAMAP-Rule" id="MF_00184"/>
    </source>
</evidence>
<dbReference type="GO" id="GO:0005737">
    <property type="term" value="C:cytoplasm"/>
    <property type="evidence" value="ECO:0007669"/>
    <property type="project" value="UniProtKB-SubCell"/>
</dbReference>
<dbReference type="InterPro" id="IPR002320">
    <property type="entry name" value="Thr-tRNA-ligase_IIa"/>
</dbReference>
<dbReference type="Pfam" id="PF00587">
    <property type="entry name" value="tRNA-synt_2b"/>
    <property type="match status" value="1"/>
</dbReference>
<dbReference type="InterPro" id="IPR006195">
    <property type="entry name" value="aa-tRNA-synth_II"/>
</dbReference>
<dbReference type="InterPro" id="IPR002314">
    <property type="entry name" value="aa-tRNA-synt_IIb"/>
</dbReference>
<dbReference type="PANTHER" id="PTHR11451">
    <property type="entry name" value="THREONINE-TRNA LIGASE"/>
    <property type="match status" value="1"/>
</dbReference>
<comment type="caution">
    <text evidence="14">The sequence shown here is derived from an EMBL/GenBank/DDBJ whole genome shotgun (WGS) entry which is preliminary data.</text>
</comment>
<evidence type="ECO:0000256" key="6">
    <source>
        <dbReference type="ARBA" id="ARBA00022833"/>
    </source>
</evidence>
<feature type="binding site" evidence="12">
    <location>
        <position position="277"/>
    </location>
    <ligand>
        <name>Zn(2+)</name>
        <dbReference type="ChEBI" id="CHEBI:29105"/>
        <note>catalytic</note>
    </ligand>
</feature>
<evidence type="ECO:0000256" key="7">
    <source>
        <dbReference type="ARBA" id="ARBA00022840"/>
    </source>
</evidence>
<dbReference type="InterPro" id="IPR045864">
    <property type="entry name" value="aa-tRNA-synth_II/BPL/LPL"/>
</dbReference>
<dbReference type="PROSITE" id="PS50862">
    <property type="entry name" value="AA_TRNA_LIGASE_II"/>
    <property type="match status" value="1"/>
</dbReference>
<comment type="similarity">
    <text evidence="1 12">Belongs to the class-II aminoacyl-tRNA synthetase family.</text>
</comment>
<dbReference type="SUPFAM" id="SSF55186">
    <property type="entry name" value="ThrRS/AlaRS common domain"/>
    <property type="match status" value="1"/>
</dbReference>
<gene>
    <name evidence="12" type="primary">thrS</name>
    <name evidence="14" type="ORF">A3G52_02970</name>
</gene>
<evidence type="ECO:0000256" key="1">
    <source>
        <dbReference type="ARBA" id="ARBA00008226"/>
    </source>
</evidence>
<keyword evidence="6 12" id="KW-0862">Zinc</keyword>
<name>A0A1G2P387_9BACT</name>
<dbReference type="Gene3D" id="3.30.980.10">
    <property type="entry name" value="Threonyl-trna Synthetase, Chain A, domain 2"/>
    <property type="match status" value="1"/>
</dbReference>
<dbReference type="FunFam" id="3.30.930.10:FF:000002">
    <property type="entry name" value="Threonine--tRNA ligase"/>
    <property type="match status" value="1"/>
</dbReference>
<dbReference type="Gene3D" id="3.30.930.10">
    <property type="entry name" value="Bira Bifunctional Protein, Domain 2"/>
    <property type="match status" value="1"/>
</dbReference>
<dbReference type="HAMAP" id="MF_00184">
    <property type="entry name" value="Thr_tRNA_synth"/>
    <property type="match status" value="1"/>
</dbReference>
<evidence type="ECO:0000256" key="11">
    <source>
        <dbReference type="ARBA" id="ARBA00049515"/>
    </source>
</evidence>
<reference evidence="14 15" key="1">
    <citation type="journal article" date="2016" name="Nat. Commun.">
        <title>Thousands of microbial genomes shed light on interconnected biogeochemical processes in an aquifer system.</title>
        <authorList>
            <person name="Anantharaman K."/>
            <person name="Brown C.T."/>
            <person name="Hug L.A."/>
            <person name="Sharon I."/>
            <person name="Castelle C.J."/>
            <person name="Probst A.J."/>
            <person name="Thomas B.C."/>
            <person name="Singh A."/>
            <person name="Wilkins M.J."/>
            <person name="Karaoz U."/>
            <person name="Brodie E.L."/>
            <person name="Williams K.H."/>
            <person name="Hubbard S.S."/>
            <person name="Banfield J.F."/>
        </authorList>
    </citation>
    <scope>NUCLEOTIDE SEQUENCE [LARGE SCALE GENOMIC DNA]</scope>
</reference>
<dbReference type="AlphaFoldDB" id="A0A1G2P387"/>
<keyword evidence="10 12" id="KW-0030">Aminoacyl-tRNA synthetase</keyword>
<feature type="binding site" evidence="12">
    <location>
        <position position="457"/>
    </location>
    <ligand>
        <name>Zn(2+)</name>
        <dbReference type="ChEBI" id="CHEBI:29105"/>
        <note>catalytic</note>
    </ligand>
</feature>
<keyword evidence="5 12" id="KW-0547">Nucleotide-binding</keyword>
<proteinExistence type="inferred from homology"/>
<dbReference type="InterPro" id="IPR018163">
    <property type="entry name" value="Thr/Ala-tRNA-synth_IIc_edit"/>
</dbReference>
<dbReference type="SUPFAM" id="SSF55681">
    <property type="entry name" value="Class II aaRS and biotin synthetases"/>
    <property type="match status" value="1"/>
</dbReference>
<organism evidence="14 15">
    <name type="scientific">Candidatus Taylorbacteria bacterium RIFCSPLOWO2_12_FULL_43_20</name>
    <dbReference type="NCBI Taxonomy" id="1802332"/>
    <lineage>
        <taxon>Bacteria</taxon>
        <taxon>Candidatus Tayloriibacteriota</taxon>
    </lineage>
</organism>
<dbReference type="InterPro" id="IPR004154">
    <property type="entry name" value="Anticodon-bd"/>
</dbReference>
<keyword evidence="8 12" id="KW-0694">RNA-binding</keyword>
<evidence type="ECO:0000256" key="3">
    <source>
        <dbReference type="ARBA" id="ARBA00022598"/>
    </source>
</evidence>
<evidence type="ECO:0000259" key="13">
    <source>
        <dbReference type="PROSITE" id="PS50862"/>
    </source>
</evidence>
<dbReference type="Gene3D" id="3.40.50.800">
    <property type="entry name" value="Anticodon-binding domain"/>
    <property type="match status" value="1"/>
</dbReference>
<dbReference type="PRINTS" id="PR01047">
    <property type="entry name" value="TRNASYNTHTHR"/>
</dbReference>
<evidence type="ECO:0000256" key="5">
    <source>
        <dbReference type="ARBA" id="ARBA00022741"/>
    </source>
</evidence>
<dbReference type="SUPFAM" id="SSF52954">
    <property type="entry name" value="Class II aaRS ABD-related"/>
    <property type="match status" value="1"/>
</dbReference>
<dbReference type="GO" id="GO:0046872">
    <property type="term" value="F:metal ion binding"/>
    <property type="evidence" value="ECO:0007669"/>
    <property type="project" value="UniProtKB-KW"/>
</dbReference>
<accession>A0A1G2P387</accession>
<comment type="caution">
    <text evidence="12">Lacks conserved residue(s) required for the propagation of feature annotation.</text>
</comment>
<evidence type="ECO:0000256" key="9">
    <source>
        <dbReference type="ARBA" id="ARBA00022917"/>
    </source>
</evidence>